<evidence type="ECO:0000313" key="1">
    <source>
        <dbReference type="WBParaSite" id="HNAJ_0001164201-mRNA-1"/>
    </source>
</evidence>
<accession>A0A0R3TV20</accession>
<name>A0A0R3TV20_RODNA</name>
<sequence>LDNRSGGSSPFPPVGYIVGMWVECILPICEIVLPDNRGPVHSLNSAKASILGQSATSESATVYCFSFVRALSLHNWHSATLMASISPSTADLLCLAAGGAEEFIHGNAQLLLKQDQGLFFDKGTYRSASCN</sequence>
<reference evidence="1" key="1">
    <citation type="submission" date="2017-02" db="UniProtKB">
        <authorList>
            <consortium name="WormBaseParasite"/>
        </authorList>
    </citation>
    <scope>IDENTIFICATION</scope>
</reference>
<dbReference type="WBParaSite" id="HNAJ_0001164201-mRNA-1">
    <property type="protein sequence ID" value="HNAJ_0001164201-mRNA-1"/>
    <property type="gene ID" value="HNAJ_0001164201"/>
</dbReference>
<proteinExistence type="predicted"/>
<dbReference type="AlphaFoldDB" id="A0A0R3TV20"/>
<protein>
    <submittedName>
        <fullName evidence="1">Peptidase A1 domain-containing protein</fullName>
    </submittedName>
</protein>
<organism evidence="1">
    <name type="scientific">Rodentolepis nana</name>
    <name type="common">Dwarf tapeworm</name>
    <name type="synonym">Hymenolepis nana</name>
    <dbReference type="NCBI Taxonomy" id="102285"/>
    <lineage>
        <taxon>Eukaryota</taxon>
        <taxon>Metazoa</taxon>
        <taxon>Spiralia</taxon>
        <taxon>Lophotrochozoa</taxon>
        <taxon>Platyhelminthes</taxon>
        <taxon>Cestoda</taxon>
        <taxon>Eucestoda</taxon>
        <taxon>Cyclophyllidea</taxon>
        <taxon>Hymenolepididae</taxon>
        <taxon>Rodentolepis</taxon>
    </lineage>
</organism>